<feature type="compositionally biased region" description="Low complexity" evidence="12">
    <location>
        <begin position="203"/>
        <end position="213"/>
    </location>
</feature>
<proteinExistence type="inferred from homology"/>
<evidence type="ECO:0000256" key="3">
    <source>
        <dbReference type="ARBA" id="ARBA00022801"/>
    </source>
</evidence>
<feature type="compositionally biased region" description="Basic and acidic residues" evidence="12">
    <location>
        <begin position="168"/>
        <end position="199"/>
    </location>
</feature>
<dbReference type="SMART" id="SM00552">
    <property type="entry name" value="ADEAMc"/>
    <property type="match status" value="1"/>
</dbReference>
<evidence type="ECO:0000256" key="9">
    <source>
        <dbReference type="ARBA" id="ARBA00040502"/>
    </source>
</evidence>
<name>A0A3Q2Z3J4_HIPCM</name>
<protein>
    <recommendedName>
        <fullName evidence="9">tRNA-specific adenosine deaminase 1</fullName>
        <ecNumber evidence="8">3.5.4.34</ecNumber>
    </recommendedName>
    <alternativeName>
        <fullName evidence="10">tRNA-specific adenosine-37 deaminase</fullName>
    </alternativeName>
</protein>
<evidence type="ECO:0000313" key="15">
    <source>
        <dbReference type="Proteomes" id="UP000264820"/>
    </source>
</evidence>
<dbReference type="GO" id="GO:0043829">
    <property type="term" value="F:tRNA-specific adenosine-37 deaminase activity"/>
    <property type="evidence" value="ECO:0007669"/>
    <property type="project" value="UniProtKB-EC"/>
</dbReference>
<dbReference type="GO" id="GO:0046872">
    <property type="term" value="F:metal ion binding"/>
    <property type="evidence" value="ECO:0007669"/>
    <property type="project" value="UniProtKB-KW"/>
</dbReference>
<evidence type="ECO:0000256" key="7">
    <source>
        <dbReference type="ARBA" id="ARBA00038326"/>
    </source>
</evidence>
<dbReference type="OMA" id="YQLAWRQ"/>
<accession>A0A3Q2Z3J4</accession>
<keyword evidence="15" id="KW-1185">Reference proteome</keyword>
<evidence type="ECO:0000256" key="2">
    <source>
        <dbReference type="ARBA" id="ARBA00022723"/>
    </source>
</evidence>
<feature type="region of interest" description="Disordered" evidence="12">
    <location>
        <begin position="167"/>
        <end position="226"/>
    </location>
</feature>
<evidence type="ECO:0000256" key="11">
    <source>
        <dbReference type="ARBA" id="ARBA00047635"/>
    </source>
</evidence>
<dbReference type="Ensembl" id="ENSHCOT00000005852.1">
    <property type="protein sequence ID" value="ENSHCOP00000020572.1"/>
    <property type="gene ID" value="ENSHCOG00000006772.1"/>
</dbReference>
<organism evidence="14 15">
    <name type="scientific">Hippocampus comes</name>
    <name type="common">Tiger tail seahorse</name>
    <dbReference type="NCBI Taxonomy" id="109280"/>
    <lineage>
        <taxon>Eukaryota</taxon>
        <taxon>Metazoa</taxon>
        <taxon>Chordata</taxon>
        <taxon>Craniata</taxon>
        <taxon>Vertebrata</taxon>
        <taxon>Euteleostomi</taxon>
        <taxon>Actinopterygii</taxon>
        <taxon>Neopterygii</taxon>
        <taxon>Teleostei</taxon>
        <taxon>Neoteleostei</taxon>
        <taxon>Acanthomorphata</taxon>
        <taxon>Syngnathiaria</taxon>
        <taxon>Syngnathiformes</taxon>
        <taxon>Syngnathoidei</taxon>
        <taxon>Syngnathidae</taxon>
        <taxon>Hippocampus</taxon>
    </lineage>
</organism>
<evidence type="ECO:0000256" key="10">
    <source>
        <dbReference type="ARBA" id="ARBA00041760"/>
    </source>
</evidence>
<dbReference type="GeneID" id="109513086"/>
<dbReference type="Proteomes" id="UP000264820">
    <property type="component" value="Unplaced"/>
</dbReference>
<reference evidence="14" key="2">
    <citation type="submission" date="2025-09" db="UniProtKB">
        <authorList>
            <consortium name="Ensembl"/>
        </authorList>
    </citation>
    <scope>IDENTIFICATION</scope>
</reference>
<dbReference type="OrthoDB" id="10268011at2759"/>
<evidence type="ECO:0000256" key="6">
    <source>
        <dbReference type="ARBA" id="ARBA00037784"/>
    </source>
</evidence>
<comment type="cofactor">
    <cofactor evidence="5">
        <name>1D-myo-inositol hexakisphosphate</name>
        <dbReference type="ChEBI" id="CHEBI:58130"/>
    </cofactor>
</comment>
<evidence type="ECO:0000259" key="13">
    <source>
        <dbReference type="PROSITE" id="PS50141"/>
    </source>
</evidence>
<dbReference type="PROSITE" id="PS50141">
    <property type="entry name" value="A_DEAMIN_EDITASE"/>
    <property type="match status" value="1"/>
</dbReference>
<sequence length="508" mass="56101">MVTADEIAKLCYERFNELPRRGKPEPGREWTSLAAVVKITRCGKSDKVTKEVVSLGTGTKCIGQTAMSPKGDVLNDSHAEVIARRGCVRYLTQELYRAVSGRGSSVFCQTMHQGKWRLQPGISFLFFTSHTPCGDASIIPTNWRQLQVCTSVTSMKTDHRTVGVGLKRKCEAHIPHQDSKRPSKEENDPEETKPDDIQESKQPLSLPLSSSASDGEPSQSPSTKTHLETHALTSAELILKNSAPSNVSPICCARLNLQVYDIHRTGAKSVPGGLADPLEPGMGYHSTGLLRLKPGRGESTLSLSCSDKMARWGVLGFQGALLFHYLQEALYFSTVVIGKCPFSHEAMQRALITRCSHISDLPAGFSVPQPVFLHSELEFPFSRHQTELQHKEGQGCITPCGAAVSWCKVPEQQLDVTASGFKQGVTKKALGTVKARSALCKLELFHSFLSLVSSTDVSALPHSLRRTDLHTYLDYKEASEAYQQAWQLLRNQAFPLWPRSDRDLLLFR</sequence>
<comment type="similarity">
    <text evidence="7">Belongs to the ADAT1 family.</text>
</comment>
<dbReference type="RefSeq" id="XP_019720863.1">
    <property type="nucleotide sequence ID" value="XM_019865304.1"/>
</dbReference>
<dbReference type="AlphaFoldDB" id="A0A3Q2Z3J4"/>
<dbReference type="PANTHER" id="PTHR46516:SF1">
    <property type="entry name" value="TRNA-SPECIFIC ADENOSINE DEAMINASE 1"/>
    <property type="match status" value="1"/>
</dbReference>
<keyword evidence="3" id="KW-0378">Hydrolase</keyword>
<keyword evidence="4" id="KW-0862">Zinc</keyword>
<feature type="domain" description="A to I editase" evidence="13">
    <location>
        <begin position="54"/>
        <end position="490"/>
    </location>
</feature>
<dbReference type="GeneTree" id="ENSGT00940000157942"/>
<dbReference type="PANTHER" id="PTHR46516">
    <property type="entry name" value="TRNA-SPECIFIC ADENOSINE DEAMINASE 1"/>
    <property type="match status" value="1"/>
</dbReference>
<dbReference type="GO" id="GO:0003723">
    <property type="term" value="F:RNA binding"/>
    <property type="evidence" value="ECO:0007669"/>
    <property type="project" value="InterPro"/>
</dbReference>
<evidence type="ECO:0000256" key="1">
    <source>
        <dbReference type="ARBA" id="ARBA00022694"/>
    </source>
</evidence>
<evidence type="ECO:0000256" key="8">
    <source>
        <dbReference type="ARBA" id="ARBA00038940"/>
    </source>
</evidence>
<dbReference type="STRING" id="109280.ENSHCOP00000020572"/>
<keyword evidence="1" id="KW-0819">tRNA processing</keyword>
<reference evidence="14" key="1">
    <citation type="submission" date="2025-08" db="UniProtKB">
        <authorList>
            <consortium name="Ensembl"/>
        </authorList>
    </citation>
    <scope>IDENTIFICATION</scope>
</reference>
<evidence type="ECO:0000256" key="4">
    <source>
        <dbReference type="ARBA" id="ARBA00022833"/>
    </source>
</evidence>
<evidence type="ECO:0000313" key="14">
    <source>
        <dbReference type="Ensembl" id="ENSHCOP00000020572.1"/>
    </source>
</evidence>
<evidence type="ECO:0000256" key="12">
    <source>
        <dbReference type="SAM" id="MobiDB-lite"/>
    </source>
</evidence>
<keyword evidence="2" id="KW-0479">Metal-binding</keyword>
<dbReference type="CTD" id="23536"/>
<dbReference type="InterPro" id="IPR002466">
    <property type="entry name" value="A_deamin"/>
</dbReference>
<comment type="function">
    <text evidence="6">Specifically deaminates adenosine-37 to inosine in tRNA-Ala.</text>
</comment>
<evidence type="ECO:0000256" key="5">
    <source>
        <dbReference type="ARBA" id="ARBA00037026"/>
    </source>
</evidence>
<dbReference type="EC" id="3.5.4.34" evidence="8"/>
<comment type="catalytic activity">
    <reaction evidence="11">
        <text>adenosine(37) in tRNA(Ala) + H2O + H(+) = inosine(37) in tRNA(Ala) + NH4(+)</text>
        <dbReference type="Rhea" id="RHEA:50968"/>
        <dbReference type="Rhea" id="RHEA-COMP:12855"/>
        <dbReference type="Rhea" id="RHEA-COMP:12856"/>
        <dbReference type="ChEBI" id="CHEBI:15377"/>
        <dbReference type="ChEBI" id="CHEBI:15378"/>
        <dbReference type="ChEBI" id="CHEBI:28938"/>
        <dbReference type="ChEBI" id="CHEBI:74411"/>
        <dbReference type="ChEBI" id="CHEBI:82852"/>
        <dbReference type="EC" id="3.5.4.34"/>
    </reaction>
</comment>
<dbReference type="Pfam" id="PF02137">
    <property type="entry name" value="A_deamin"/>
    <property type="match status" value="1"/>
</dbReference>
<dbReference type="GO" id="GO:0008033">
    <property type="term" value="P:tRNA processing"/>
    <property type="evidence" value="ECO:0007669"/>
    <property type="project" value="UniProtKB-KW"/>
</dbReference>